<reference evidence="11" key="2">
    <citation type="submission" date="2017-06" db="EMBL/GenBank/DDBJ databases">
        <title>WGS assembly of Brachypodium distachyon.</title>
        <authorList>
            <consortium name="The International Brachypodium Initiative"/>
            <person name="Lucas S."/>
            <person name="Harmon-Smith M."/>
            <person name="Lail K."/>
            <person name="Tice H."/>
            <person name="Grimwood J."/>
            <person name="Bruce D."/>
            <person name="Barry K."/>
            <person name="Shu S."/>
            <person name="Lindquist E."/>
            <person name="Wang M."/>
            <person name="Pitluck S."/>
            <person name="Vogel J.P."/>
            <person name="Garvin D.F."/>
            <person name="Mockler T.C."/>
            <person name="Schmutz J."/>
            <person name="Rokhsar D."/>
            <person name="Bevan M.W."/>
        </authorList>
    </citation>
    <scope>NUCLEOTIDE SEQUENCE</scope>
    <source>
        <strain evidence="11">Bd21</strain>
    </source>
</reference>
<dbReference type="Pfam" id="PF23559">
    <property type="entry name" value="WHD_DRP"/>
    <property type="match status" value="1"/>
</dbReference>
<feature type="domain" description="Disease resistance protein winged helix" evidence="9">
    <location>
        <begin position="420"/>
        <end position="490"/>
    </location>
</feature>
<dbReference type="EMBL" id="CM000882">
    <property type="protein sequence ID" value="PNT66678.1"/>
    <property type="molecule type" value="Genomic_DNA"/>
</dbReference>
<dbReference type="PRINTS" id="PR00364">
    <property type="entry name" value="DISEASERSIST"/>
</dbReference>
<dbReference type="Pfam" id="PF00931">
    <property type="entry name" value="NB-ARC"/>
    <property type="match status" value="1"/>
</dbReference>
<dbReference type="GO" id="GO:0009626">
    <property type="term" value="P:plant-type hypersensitive response"/>
    <property type="evidence" value="ECO:0007669"/>
    <property type="project" value="UniProtKB-ARBA"/>
</dbReference>
<keyword evidence="13" id="KW-1185">Reference proteome</keyword>
<dbReference type="Proteomes" id="UP000008810">
    <property type="component" value="Chromosome 3"/>
</dbReference>
<feature type="domain" description="NB-ARC" evidence="7">
    <location>
        <begin position="180"/>
        <end position="332"/>
    </location>
</feature>
<dbReference type="Gene3D" id="1.20.5.4130">
    <property type="match status" value="1"/>
</dbReference>
<evidence type="ECO:0000313" key="13">
    <source>
        <dbReference type="Proteomes" id="UP000008810"/>
    </source>
</evidence>
<dbReference type="Gene3D" id="3.40.50.300">
    <property type="entry name" value="P-loop containing nucleotide triphosphate hydrolases"/>
    <property type="match status" value="1"/>
</dbReference>
<keyword evidence="2" id="KW-0433">Leucine-rich repeat</keyword>
<feature type="domain" description="Disease resistance R13L4/SHOC-2-like LRR" evidence="10">
    <location>
        <begin position="540"/>
        <end position="893"/>
    </location>
</feature>
<dbReference type="InterPro" id="IPR042197">
    <property type="entry name" value="Apaf_helical"/>
</dbReference>
<dbReference type="Gene3D" id="1.10.8.430">
    <property type="entry name" value="Helical domain of apoptotic protease-activating factors"/>
    <property type="match status" value="1"/>
</dbReference>
<dbReference type="OrthoDB" id="676979at2759"/>
<dbReference type="AlphaFoldDB" id="A0A2K2CXB7"/>
<dbReference type="SUPFAM" id="SSF52540">
    <property type="entry name" value="P-loop containing nucleoside triphosphate hydrolases"/>
    <property type="match status" value="1"/>
</dbReference>
<evidence type="ECO:0000313" key="11">
    <source>
        <dbReference type="EMBL" id="PNT66678.1"/>
    </source>
</evidence>
<dbReference type="CDD" id="cd14798">
    <property type="entry name" value="RX-CC_like"/>
    <property type="match status" value="1"/>
</dbReference>
<dbReference type="InterPro" id="IPR027417">
    <property type="entry name" value="P-loop_NTPase"/>
</dbReference>
<dbReference type="GO" id="GO:0002758">
    <property type="term" value="P:innate immune response-activating signaling pathway"/>
    <property type="evidence" value="ECO:0007669"/>
    <property type="project" value="UniProtKB-ARBA"/>
</dbReference>
<keyword evidence="6" id="KW-0175">Coiled coil</keyword>
<evidence type="ECO:0000259" key="9">
    <source>
        <dbReference type="Pfam" id="PF23559"/>
    </source>
</evidence>
<proteinExistence type="inferred from homology"/>
<organism evidence="11">
    <name type="scientific">Brachypodium distachyon</name>
    <name type="common">Purple false brome</name>
    <name type="synonym">Trachynia distachya</name>
    <dbReference type="NCBI Taxonomy" id="15368"/>
    <lineage>
        <taxon>Eukaryota</taxon>
        <taxon>Viridiplantae</taxon>
        <taxon>Streptophyta</taxon>
        <taxon>Embryophyta</taxon>
        <taxon>Tracheophyta</taxon>
        <taxon>Spermatophyta</taxon>
        <taxon>Magnoliopsida</taxon>
        <taxon>Liliopsida</taxon>
        <taxon>Poales</taxon>
        <taxon>Poaceae</taxon>
        <taxon>BOP clade</taxon>
        <taxon>Pooideae</taxon>
        <taxon>Stipodae</taxon>
        <taxon>Brachypodieae</taxon>
        <taxon>Brachypodium</taxon>
    </lineage>
</organism>
<evidence type="ECO:0000256" key="4">
    <source>
        <dbReference type="ARBA" id="ARBA00022741"/>
    </source>
</evidence>
<dbReference type="PANTHER" id="PTHR23155">
    <property type="entry name" value="DISEASE RESISTANCE PROTEIN RP"/>
    <property type="match status" value="1"/>
</dbReference>
<evidence type="ECO:0000313" key="12">
    <source>
        <dbReference type="EnsemblPlants" id="PNT66678"/>
    </source>
</evidence>
<dbReference type="GO" id="GO:0042742">
    <property type="term" value="P:defense response to bacterium"/>
    <property type="evidence" value="ECO:0007669"/>
    <property type="project" value="UniProtKB-ARBA"/>
</dbReference>
<dbReference type="Gene3D" id="1.10.10.10">
    <property type="entry name" value="Winged helix-like DNA-binding domain superfamily/Winged helix DNA-binding domain"/>
    <property type="match status" value="1"/>
</dbReference>
<dbReference type="GO" id="GO:0043531">
    <property type="term" value="F:ADP binding"/>
    <property type="evidence" value="ECO:0007669"/>
    <property type="project" value="InterPro"/>
</dbReference>
<evidence type="ECO:0000259" key="7">
    <source>
        <dbReference type="Pfam" id="PF00931"/>
    </source>
</evidence>
<dbReference type="PANTHER" id="PTHR23155:SF1028">
    <property type="entry name" value="OS08G0174800 PROTEIN"/>
    <property type="match status" value="1"/>
</dbReference>
<evidence type="ECO:0000259" key="10">
    <source>
        <dbReference type="Pfam" id="PF23598"/>
    </source>
</evidence>
<dbReference type="InterPro" id="IPR055414">
    <property type="entry name" value="LRR_R13L4/SHOC2-like"/>
</dbReference>
<dbReference type="InterPro" id="IPR032675">
    <property type="entry name" value="LRR_dom_sf"/>
</dbReference>
<feature type="domain" description="Disease resistance N-terminal" evidence="8">
    <location>
        <begin position="12"/>
        <end position="97"/>
    </location>
</feature>
<dbReference type="FunFam" id="1.10.10.10:FF:000322">
    <property type="entry name" value="Probable disease resistance protein At1g63360"/>
    <property type="match status" value="1"/>
</dbReference>
<accession>A0A2K2CXB7</accession>
<dbReference type="InterPro" id="IPR038005">
    <property type="entry name" value="RX-like_CC"/>
</dbReference>
<keyword evidence="4" id="KW-0547">Nucleotide-binding</keyword>
<reference evidence="12" key="3">
    <citation type="submission" date="2018-08" db="UniProtKB">
        <authorList>
            <consortium name="EnsemblPlants"/>
        </authorList>
    </citation>
    <scope>IDENTIFICATION</scope>
    <source>
        <strain evidence="12">cv. Bd21</strain>
    </source>
</reference>
<dbReference type="EnsemblPlants" id="PNT66678">
    <property type="protein sequence ID" value="PNT66678"/>
    <property type="gene ID" value="BRADI_3g15592v3"/>
</dbReference>
<dbReference type="InterPro" id="IPR044974">
    <property type="entry name" value="Disease_R_plants"/>
</dbReference>
<name>A0A2K2CXB7_BRADI</name>
<comment type="similarity">
    <text evidence="1">Belongs to the disease resistance NB-LRR family.</text>
</comment>
<gene>
    <name evidence="11" type="ORF">BRADI_3g15592v3</name>
</gene>
<keyword evidence="3" id="KW-0677">Repeat</keyword>
<dbReference type="SUPFAM" id="SSF52047">
    <property type="entry name" value="RNI-like"/>
    <property type="match status" value="1"/>
</dbReference>
<evidence type="ECO:0000256" key="1">
    <source>
        <dbReference type="ARBA" id="ARBA00008894"/>
    </source>
</evidence>
<evidence type="ECO:0008006" key="14">
    <source>
        <dbReference type="Google" id="ProtNLM"/>
    </source>
</evidence>
<evidence type="ECO:0000256" key="3">
    <source>
        <dbReference type="ARBA" id="ARBA00022737"/>
    </source>
</evidence>
<evidence type="ECO:0000256" key="5">
    <source>
        <dbReference type="ARBA" id="ARBA00022821"/>
    </source>
</evidence>
<evidence type="ECO:0000256" key="2">
    <source>
        <dbReference type="ARBA" id="ARBA00022614"/>
    </source>
</evidence>
<dbReference type="Gene3D" id="3.80.10.10">
    <property type="entry name" value="Ribonuclease Inhibitor"/>
    <property type="match status" value="1"/>
</dbReference>
<dbReference type="InParanoid" id="A0A2K2CXB7"/>
<dbReference type="InterPro" id="IPR041118">
    <property type="entry name" value="Rx_N"/>
</dbReference>
<dbReference type="GO" id="GO:0098542">
    <property type="term" value="P:defense response to other organism"/>
    <property type="evidence" value="ECO:0000318"/>
    <property type="project" value="GO_Central"/>
</dbReference>
<protein>
    <recommendedName>
        <fullName evidence="14">AAA+ ATPase domain-containing protein</fullName>
    </recommendedName>
</protein>
<sequence length="956" mass="109173">METALVGVATGVIKPVLSKLTDMLEKECARLKSVNRNTQFLRGEMRSMSATLQIIADSEELDREVIIWRDDVRELSFDMEDCIDDIMARVDQTRESSTGLDKFFEKMNTWTKLKGQHKMANMLEELKARAIEASEKHKRYNFAPPTHHSGQSAIDPRLQALFVEEHIVRQLTRERVVGSSGQLQVVSIVGAGGLGKTTLANQVYHTIKSQFPHAAFVSISCNPDIKKILRDIAKGVGISEKTPDDDVENLIHRLREHLQDKRYFIVIDDLWDTEAWKIIRLGLVNNDHGSKIITTTRNIAVASCCCSQQGHIYEMKPLSFDDSKRLFFTRAFGSDDLCYPHLAEVSKQILEKCAGLPLAIITLSSLLADEHAEDKWNRVLAIIGSALAKDPGADKMTKILSLSYFDLPHHLRTCFLYLSLYPEDYQINKQSLINKWIAEGFIHEIQGWSKHELGETYFNDLINRSLIQPINVKYGQTKACRVHDIILDFIKCKAAQENFVTSFDDVEHRDTSGHRLVRRLSVNSLKNGKVALLISPILSHVRSLAVFGDLVQYSLRSFPALRMLDLAECSELENRHLTNIGKLFLLKYLRIGQCQITELPKEIGELRYLETLDISGTRIYKLPSTFTNLKRLVRLYAPRYSSFPYGVIGQMQNLEELEDLGVNKPMVSGVFSELEKSLQEFGQLTKLRTLGVHFHFYSLHLPKSGTQGVEGLERYVGALIASCKVHHLYFNYEYDGLWYPHPLSLEPWCSTTPCSLRKLHITHCFLDKVPKWMSELGNLRELNLCILIMKPKDVAVLGAMPTLVFLELETFYGASRRIFFIHGGFRSLKYLKLIISRCGTAVEFGARSMPKLEHLKLYLKVHKRECVNGAFDFGIQHLSALTKIDISIFGRHNFHVKKRIETAIMTLNRRPTLSFEHTYRGRSQCEHFEEFVNSYGAIYGVPTEMIRSFHAEQDKV</sequence>
<reference evidence="11 12" key="1">
    <citation type="journal article" date="2010" name="Nature">
        <title>Genome sequencing and analysis of the model grass Brachypodium distachyon.</title>
        <authorList>
            <consortium name="International Brachypodium Initiative"/>
        </authorList>
    </citation>
    <scope>NUCLEOTIDE SEQUENCE [LARGE SCALE GENOMIC DNA]</scope>
    <source>
        <strain evidence="11 12">Bd21</strain>
    </source>
</reference>
<keyword evidence="5" id="KW-0611">Plant defense</keyword>
<dbReference type="FunCoup" id="A0A2K2CXB7">
    <property type="interactions" value="3"/>
</dbReference>
<dbReference type="InterPro" id="IPR036388">
    <property type="entry name" value="WH-like_DNA-bd_sf"/>
</dbReference>
<evidence type="ECO:0000256" key="6">
    <source>
        <dbReference type="ARBA" id="ARBA00023054"/>
    </source>
</evidence>
<evidence type="ECO:0000259" key="8">
    <source>
        <dbReference type="Pfam" id="PF18052"/>
    </source>
</evidence>
<dbReference type="InterPro" id="IPR002182">
    <property type="entry name" value="NB-ARC"/>
</dbReference>
<dbReference type="Pfam" id="PF23598">
    <property type="entry name" value="LRR_14"/>
    <property type="match status" value="1"/>
</dbReference>
<dbReference type="InterPro" id="IPR058922">
    <property type="entry name" value="WHD_DRP"/>
</dbReference>
<dbReference type="Pfam" id="PF18052">
    <property type="entry name" value="Rx_N"/>
    <property type="match status" value="1"/>
</dbReference>
<dbReference type="Gramene" id="PNT66678">
    <property type="protein sequence ID" value="PNT66678"/>
    <property type="gene ID" value="BRADI_3g15592v3"/>
</dbReference>